<keyword evidence="1" id="KW-0812">Transmembrane</keyword>
<sequence>MKKTSYNIKDMYYAYNGIFNTWKPNLDNQAPKDCIAFKEEHIREHQDTFINAQCSKAQHYLSKIETSSDPQYISNACKYFVYWLYYDVLKKDTDNRKILKIYQDVLTAYIDGSSKENFRNYVNFFSERTIENLIKLTEMYESFYKFKEGNIYHAGVKCNHADACVRLYNENIKVCEEGNDYDFCYELDNLKKSYDTYMMTNKDCPHLPKTLESYRLYNPAVIIITPFSILLVISVSLFFLYKFTPFGSLFRKRTKNKNKIPSNLDYATHVLSHTSEKVTNYNKNRQYNISYLSSGQ</sequence>
<keyword evidence="1" id="KW-0472">Membrane</keyword>
<evidence type="ECO:0000313" key="3">
    <source>
        <dbReference type="Proteomes" id="UP000305196"/>
    </source>
</evidence>
<organism evidence="2 3">
    <name type="scientific">Plasmodium vivax</name>
    <name type="common">malaria parasite P. vivax</name>
    <dbReference type="NCBI Taxonomy" id="5855"/>
    <lineage>
        <taxon>Eukaryota</taxon>
        <taxon>Sar</taxon>
        <taxon>Alveolata</taxon>
        <taxon>Apicomplexa</taxon>
        <taxon>Aconoidasida</taxon>
        <taxon>Haemosporida</taxon>
        <taxon>Plasmodiidae</taxon>
        <taxon>Plasmodium</taxon>
        <taxon>Plasmodium (Plasmodium)</taxon>
    </lineage>
</organism>
<dbReference type="AlphaFoldDB" id="A0A1G4E406"/>
<name>A0A1G4E406_PLAVI</name>
<evidence type="ECO:0000313" key="2">
    <source>
        <dbReference type="EMBL" id="SCA60501.1"/>
    </source>
</evidence>
<dbReference type="Proteomes" id="UP000305196">
    <property type="component" value="Unassembled WGS sequence"/>
</dbReference>
<accession>A0A1G4E406</accession>
<proteinExistence type="predicted"/>
<reference evidence="2 3" key="1">
    <citation type="submission" date="2016-07" db="EMBL/GenBank/DDBJ databases">
        <authorList>
            <consortium name="Pathogen Informatics"/>
        </authorList>
    </citation>
    <scope>NUCLEOTIDE SEQUENCE [LARGE SCALE GENOMIC DNA]</scope>
</reference>
<dbReference type="InterPro" id="IPR008780">
    <property type="entry name" value="Plasmodium_Vir"/>
</dbReference>
<feature type="transmembrane region" description="Helical" evidence="1">
    <location>
        <begin position="216"/>
        <end position="241"/>
    </location>
</feature>
<dbReference type="EMBL" id="FLYI01000223">
    <property type="protein sequence ID" value="SCA60501.1"/>
    <property type="molecule type" value="Genomic_DNA"/>
</dbReference>
<protein>
    <submittedName>
        <fullName evidence="2">Vir protein, putative</fullName>
    </submittedName>
</protein>
<evidence type="ECO:0000256" key="1">
    <source>
        <dbReference type="SAM" id="Phobius"/>
    </source>
</evidence>
<dbReference type="Pfam" id="PF05795">
    <property type="entry name" value="Plasmodium_Vir"/>
    <property type="match status" value="1"/>
</dbReference>
<keyword evidence="1" id="KW-1133">Transmembrane helix</keyword>
<dbReference type="VEuPathDB" id="PlasmoDB:PVX_010605"/>
<dbReference type="VEuPathDB" id="PlasmoDB:PVPAM_040007900"/>
<dbReference type="VEuPathDB" id="PlasmoDB:PVP01_0008530"/>
<dbReference type="VEuPathDB" id="PlasmoDB:PVW1_060034200"/>
<gene>
    <name evidence="2" type="ORF">PVC01_000076900</name>
</gene>